<evidence type="ECO:0000313" key="7">
    <source>
        <dbReference type="EMBL" id="KDN35781.1"/>
    </source>
</evidence>
<accession>A0A066V2X3</accession>
<comment type="caution">
    <text evidence="7">The sequence shown here is derived from an EMBL/GenBank/DDBJ whole genome shotgun (WGS) entry which is preliminary data.</text>
</comment>
<evidence type="ECO:0000256" key="1">
    <source>
        <dbReference type="ARBA" id="ARBA00001974"/>
    </source>
</evidence>
<dbReference type="Pfam" id="PF00732">
    <property type="entry name" value="GMC_oxred_N"/>
    <property type="match status" value="1"/>
</dbReference>
<evidence type="ECO:0000313" key="8">
    <source>
        <dbReference type="Proteomes" id="UP000027361"/>
    </source>
</evidence>
<evidence type="ECO:0000256" key="2">
    <source>
        <dbReference type="ARBA" id="ARBA00010790"/>
    </source>
</evidence>
<dbReference type="Gene3D" id="3.50.50.60">
    <property type="entry name" value="FAD/NAD(P)-binding domain"/>
    <property type="match status" value="1"/>
</dbReference>
<sequence>MHLSINEVGIPTARDFNMGTLNGDQYARATINPKGDTCRGSRASLLASEALHPNLVVLRGALAKNIIFDNNSSTPKATSVHFSSPFGVKMGTAKHKVIVSTGAFQSPQLSIVSGISPREQFTAKGIPVLIESTNVGQNMQSHIFVGLSYEVDGSLNTFTYAASDLVYLPRKFQFLLSTSPVPSRLRRIEFHSLFRSFHDDIKLLAHPLTRLPTCSFGCTTPTGPFSIGASILPALPALH</sequence>
<dbReference type="GO" id="GO:0016614">
    <property type="term" value="F:oxidoreductase activity, acting on CH-OH group of donors"/>
    <property type="evidence" value="ECO:0007669"/>
    <property type="project" value="InterPro"/>
</dbReference>
<feature type="domain" description="Glucose-methanol-choline oxidoreductase N-terminal" evidence="6">
    <location>
        <begin position="39"/>
        <end position="143"/>
    </location>
</feature>
<evidence type="ECO:0000259" key="6">
    <source>
        <dbReference type="Pfam" id="PF00732"/>
    </source>
</evidence>
<dbReference type="AlphaFoldDB" id="A0A066V2X3"/>
<name>A0A066V2X3_TILAU</name>
<dbReference type="PANTHER" id="PTHR11552">
    <property type="entry name" value="GLUCOSE-METHANOL-CHOLINE GMC OXIDOREDUCTASE"/>
    <property type="match status" value="1"/>
</dbReference>
<dbReference type="STRING" id="1037660.A0A066V2X3"/>
<dbReference type="Gene3D" id="4.10.450.10">
    <property type="entry name" value="Glucose Oxidase, domain 2"/>
    <property type="match status" value="1"/>
</dbReference>
<organism evidence="7 8">
    <name type="scientific">Tilletiaria anomala (strain ATCC 24038 / CBS 436.72 / UBC 951)</name>
    <dbReference type="NCBI Taxonomy" id="1037660"/>
    <lineage>
        <taxon>Eukaryota</taxon>
        <taxon>Fungi</taxon>
        <taxon>Dikarya</taxon>
        <taxon>Basidiomycota</taxon>
        <taxon>Ustilaginomycotina</taxon>
        <taxon>Exobasidiomycetes</taxon>
        <taxon>Georgefischeriales</taxon>
        <taxon>Tilletiariaceae</taxon>
        <taxon>Tilletiaria</taxon>
    </lineage>
</organism>
<dbReference type="InParanoid" id="A0A066V2X3"/>
<keyword evidence="4" id="KW-0274">FAD</keyword>
<dbReference type="SUPFAM" id="SSF51905">
    <property type="entry name" value="FAD/NAD(P)-binding domain"/>
    <property type="match status" value="1"/>
</dbReference>
<dbReference type="EMBL" id="JMSN01000196">
    <property type="protein sequence ID" value="KDN35781.1"/>
    <property type="molecule type" value="Genomic_DNA"/>
</dbReference>
<dbReference type="OrthoDB" id="269227at2759"/>
<evidence type="ECO:0000256" key="3">
    <source>
        <dbReference type="ARBA" id="ARBA00022630"/>
    </source>
</evidence>
<dbReference type="InterPro" id="IPR027424">
    <property type="entry name" value="Glucose_Oxidase_domain_2"/>
</dbReference>
<dbReference type="HOGENOM" id="CLU_1161838_0_0_1"/>
<dbReference type="InterPro" id="IPR036188">
    <property type="entry name" value="FAD/NAD-bd_sf"/>
</dbReference>
<protein>
    <submittedName>
        <fullName evidence="7">GMC oxidoreductase</fullName>
    </submittedName>
</protein>
<reference evidence="7 8" key="1">
    <citation type="submission" date="2014-05" db="EMBL/GenBank/DDBJ databases">
        <title>Draft genome sequence of a rare smut relative, Tilletiaria anomala UBC 951.</title>
        <authorList>
            <consortium name="DOE Joint Genome Institute"/>
            <person name="Toome M."/>
            <person name="Kuo A."/>
            <person name="Henrissat B."/>
            <person name="Lipzen A."/>
            <person name="Tritt A."/>
            <person name="Yoshinaga Y."/>
            <person name="Zane M."/>
            <person name="Barry K."/>
            <person name="Grigoriev I.V."/>
            <person name="Spatafora J.W."/>
            <person name="Aimea M.C."/>
        </authorList>
    </citation>
    <scope>NUCLEOTIDE SEQUENCE [LARGE SCALE GENOMIC DNA]</scope>
    <source>
        <strain evidence="7 8">UBC 951</strain>
    </source>
</reference>
<dbReference type="PANTHER" id="PTHR11552:SF138">
    <property type="entry name" value="DEHYDROGENASE PKFF-RELATED"/>
    <property type="match status" value="1"/>
</dbReference>
<gene>
    <name evidence="7" type="ORF">K437DRAFT_68059</name>
</gene>
<dbReference type="GO" id="GO:0050660">
    <property type="term" value="F:flavin adenine dinucleotide binding"/>
    <property type="evidence" value="ECO:0007669"/>
    <property type="project" value="InterPro"/>
</dbReference>
<dbReference type="InterPro" id="IPR012132">
    <property type="entry name" value="GMC_OxRdtase"/>
</dbReference>
<evidence type="ECO:0000256" key="5">
    <source>
        <dbReference type="ARBA" id="ARBA00023002"/>
    </source>
</evidence>
<dbReference type="InterPro" id="IPR000172">
    <property type="entry name" value="GMC_OxRdtase_N"/>
</dbReference>
<dbReference type="OMA" id="YARATIN"/>
<dbReference type="GeneID" id="25267707"/>
<keyword evidence="3" id="KW-0285">Flavoprotein</keyword>
<evidence type="ECO:0000256" key="4">
    <source>
        <dbReference type="ARBA" id="ARBA00022827"/>
    </source>
</evidence>
<dbReference type="Proteomes" id="UP000027361">
    <property type="component" value="Unassembled WGS sequence"/>
</dbReference>
<proteinExistence type="inferred from homology"/>
<comment type="similarity">
    <text evidence="2">Belongs to the GMC oxidoreductase family.</text>
</comment>
<comment type="cofactor">
    <cofactor evidence="1">
        <name>FAD</name>
        <dbReference type="ChEBI" id="CHEBI:57692"/>
    </cofactor>
</comment>
<dbReference type="Gene3D" id="3.30.560.10">
    <property type="entry name" value="Glucose Oxidase, domain 3"/>
    <property type="match status" value="1"/>
</dbReference>
<dbReference type="RefSeq" id="XP_013239864.1">
    <property type="nucleotide sequence ID" value="XM_013384410.1"/>
</dbReference>
<dbReference type="GO" id="GO:0044550">
    <property type="term" value="P:secondary metabolite biosynthetic process"/>
    <property type="evidence" value="ECO:0007669"/>
    <property type="project" value="TreeGrafter"/>
</dbReference>
<keyword evidence="5" id="KW-0560">Oxidoreductase</keyword>
<keyword evidence="8" id="KW-1185">Reference proteome</keyword>